<keyword evidence="8" id="KW-1133">Transmembrane helix</keyword>
<dbReference type="SUPFAM" id="SSF57196">
    <property type="entry name" value="EGF/Laminin"/>
    <property type="match status" value="4"/>
</dbReference>
<dbReference type="STRING" id="34508.A0A4U5N3R9"/>
<evidence type="ECO:0000256" key="4">
    <source>
        <dbReference type="ARBA" id="ARBA00023157"/>
    </source>
</evidence>
<feature type="region of interest" description="Disordered" evidence="7">
    <location>
        <begin position="1603"/>
        <end position="1622"/>
    </location>
</feature>
<dbReference type="Pfam" id="PF25478">
    <property type="entry name" value="EGF_Mua-3"/>
    <property type="match status" value="1"/>
</dbReference>
<dbReference type="Pfam" id="PF12661">
    <property type="entry name" value="hEGF"/>
    <property type="match status" value="1"/>
</dbReference>
<dbReference type="PROSITE" id="PS50024">
    <property type="entry name" value="SEA"/>
    <property type="match status" value="2"/>
</dbReference>
<feature type="compositionally biased region" description="Low complexity" evidence="7">
    <location>
        <begin position="36"/>
        <end position="100"/>
    </location>
</feature>
<protein>
    <recommendedName>
        <fullName evidence="13">EGF-like domain-containing protein</fullName>
    </recommendedName>
</protein>
<dbReference type="Pfam" id="PF25314">
    <property type="entry name" value="TNFR_nem"/>
    <property type="match status" value="2"/>
</dbReference>
<evidence type="ECO:0000313" key="11">
    <source>
        <dbReference type="EMBL" id="TKR77106.1"/>
    </source>
</evidence>
<keyword evidence="8" id="KW-0472">Membrane</keyword>
<evidence type="ECO:0000256" key="3">
    <source>
        <dbReference type="ARBA" id="ARBA00022737"/>
    </source>
</evidence>
<keyword evidence="1 6" id="KW-0245">EGF-like domain</keyword>
<evidence type="ECO:0000259" key="9">
    <source>
        <dbReference type="PROSITE" id="PS50024"/>
    </source>
</evidence>
<dbReference type="InterPro" id="IPR001881">
    <property type="entry name" value="EGF-like_Ca-bd_dom"/>
</dbReference>
<evidence type="ECO:0000313" key="12">
    <source>
        <dbReference type="Proteomes" id="UP000298663"/>
    </source>
</evidence>
<feature type="compositionally biased region" description="Low complexity" evidence="7">
    <location>
        <begin position="108"/>
        <end position="123"/>
    </location>
</feature>
<feature type="domain" description="EGF-like" evidence="10">
    <location>
        <begin position="643"/>
        <end position="682"/>
    </location>
</feature>
<keyword evidence="5" id="KW-0325">Glycoprotein</keyword>
<dbReference type="InterPro" id="IPR056590">
    <property type="entry name" value="Mua-3/Mup-4_EGF"/>
</dbReference>
<dbReference type="PROSITE" id="PS50026">
    <property type="entry name" value="EGF_3"/>
    <property type="match status" value="13"/>
</dbReference>
<dbReference type="InterPro" id="IPR000082">
    <property type="entry name" value="SEA_dom"/>
</dbReference>
<dbReference type="Proteomes" id="UP000298663">
    <property type="component" value="Unassembled WGS sequence"/>
</dbReference>
<dbReference type="Pfam" id="PF07645">
    <property type="entry name" value="EGF_CA"/>
    <property type="match status" value="4"/>
</dbReference>
<dbReference type="FunFam" id="2.10.25.10:FF:000038">
    <property type="entry name" value="Fibrillin 2"/>
    <property type="match status" value="1"/>
</dbReference>
<feature type="domain" description="EGF-like" evidence="10">
    <location>
        <begin position="1306"/>
        <end position="1343"/>
    </location>
</feature>
<feature type="domain" description="EGF-like" evidence="10">
    <location>
        <begin position="545"/>
        <end position="584"/>
    </location>
</feature>
<dbReference type="Pfam" id="PF00008">
    <property type="entry name" value="EGF"/>
    <property type="match status" value="2"/>
</dbReference>
<dbReference type="InterPro" id="IPR052235">
    <property type="entry name" value="Nephronectin_domain"/>
</dbReference>
<feature type="transmembrane region" description="Helical" evidence="8">
    <location>
        <begin position="1450"/>
        <end position="1473"/>
    </location>
</feature>
<dbReference type="GO" id="GO:0005509">
    <property type="term" value="F:calcium ion binding"/>
    <property type="evidence" value="ECO:0007669"/>
    <property type="project" value="InterPro"/>
</dbReference>
<dbReference type="InterPro" id="IPR018097">
    <property type="entry name" value="EGF_Ca-bd_CS"/>
</dbReference>
<reference evidence="11 12" key="1">
    <citation type="journal article" date="2015" name="Genome Biol.">
        <title>Comparative genomics of Steinernema reveals deeply conserved gene regulatory networks.</title>
        <authorList>
            <person name="Dillman A.R."/>
            <person name="Macchietto M."/>
            <person name="Porter C.F."/>
            <person name="Rogers A."/>
            <person name="Williams B."/>
            <person name="Antoshechkin I."/>
            <person name="Lee M.M."/>
            <person name="Goodwin Z."/>
            <person name="Lu X."/>
            <person name="Lewis E.E."/>
            <person name="Goodrich-Blair H."/>
            <person name="Stock S.P."/>
            <person name="Adams B.J."/>
            <person name="Sternberg P.W."/>
            <person name="Mortazavi A."/>
        </authorList>
    </citation>
    <scope>NUCLEOTIDE SEQUENCE [LARGE SCALE GENOMIC DNA]</scope>
    <source>
        <strain evidence="11 12">ALL</strain>
    </source>
</reference>
<evidence type="ECO:0000256" key="2">
    <source>
        <dbReference type="ARBA" id="ARBA00022729"/>
    </source>
</evidence>
<comment type="caution">
    <text evidence="6">Lacks conserved residue(s) required for the propagation of feature annotation.</text>
</comment>
<feature type="domain" description="EGF-like" evidence="10">
    <location>
        <begin position="1406"/>
        <end position="1442"/>
    </location>
</feature>
<dbReference type="EMBL" id="AZBU02000005">
    <property type="protein sequence ID" value="TKR77106.1"/>
    <property type="molecule type" value="Genomic_DNA"/>
</dbReference>
<dbReference type="Gene3D" id="2.90.20.10">
    <property type="entry name" value="Plasmodium vivax P25 domain"/>
    <property type="match status" value="1"/>
</dbReference>
<feature type="domain" description="EGF-like" evidence="10">
    <location>
        <begin position="1361"/>
        <end position="1399"/>
    </location>
</feature>
<keyword evidence="4 6" id="KW-1015">Disulfide bond</keyword>
<evidence type="ECO:0000256" key="5">
    <source>
        <dbReference type="ARBA" id="ARBA00023180"/>
    </source>
</evidence>
<feature type="domain" description="SEA" evidence="9">
    <location>
        <begin position="894"/>
        <end position="1017"/>
    </location>
</feature>
<feature type="region of interest" description="Disordered" evidence="7">
    <location>
        <begin position="31"/>
        <end position="127"/>
    </location>
</feature>
<feature type="domain" description="EGF-like" evidence="10">
    <location>
        <begin position="396"/>
        <end position="434"/>
    </location>
</feature>
<keyword evidence="8" id="KW-0812">Transmembrane</keyword>
<dbReference type="InterPro" id="IPR000742">
    <property type="entry name" value="EGF"/>
</dbReference>
<dbReference type="SMART" id="SM00200">
    <property type="entry name" value="SEA"/>
    <property type="match status" value="2"/>
</dbReference>
<accession>A0A4U5N3R9</accession>
<feature type="domain" description="EGF-like" evidence="10">
    <location>
        <begin position="742"/>
        <end position="781"/>
    </location>
</feature>
<dbReference type="InterPro" id="IPR000152">
    <property type="entry name" value="EGF-type_Asp/Asn_hydroxyl_site"/>
</dbReference>
<dbReference type="InterPro" id="IPR049883">
    <property type="entry name" value="NOTCH1_EGF-like"/>
</dbReference>
<dbReference type="Pfam" id="PF23427">
    <property type="entry name" value="EGF_4"/>
    <property type="match status" value="1"/>
</dbReference>
<dbReference type="PANTHER" id="PTHR24050">
    <property type="entry name" value="PA14 DOMAIN-CONTAINING PROTEIN"/>
    <property type="match status" value="1"/>
</dbReference>
<evidence type="ECO:0000256" key="6">
    <source>
        <dbReference type="PROSITE-ProRule" id="PRU00076"/>
    </source>
</evidence>
<dbReference type="Gene3D" id="2.10.25.10">
    <property type="entry name" value="Laminin"/>
    <property type="match status" value="11"/>
</dbReference>
<feature type="domain" description="EGF-like" evidence="10">
    <location>
        <begin position="496"/>
        <end position="535"/>
    </location>
</feature>
<dbReference type="OrthoDB" id="6022609at2759"/>
<dbReference type="SUPFAM" id="SSF57184">
    <property type="entry name" value="Growth factor receptor domain"/>
    <property type="match status" value="2"/>
</dbReference>
<dbReference type="InterPro" id="IPR009030">
    <property type="entry name" value="Growth_fac_rcpt_cys_sf"/>
</dbReference>
<dbReference type="InterPro" id="IPR057353">
    <property type="entry name" value="TNFR_nem"/>
</dbReference>
<feature type="disulfide bond" evidence="6">
    <location>
        <begin position="605"/>
        <end position="622"/>
    </location>
</feature>
<feature type="domain" description="EGF-like" evidence="10">
    <location>
        <begin position="788"/>
        <end position="827"/>
    </location>
</feature>
<dbReference type="PROSITE" id="PS01186">
    <property type="entry name" value="EGF_2"/>
    <property type="match status" value="2"/>
</dbReference>
<keyword evidence="2" id="KW-0732">Signal</keyword>
<feature type="domain" description="EGF-like" evidence="10">
    <location>
        <begin position="593"/>
        <end position="634"/>
    </location>
</feature>
<feature type="disulfide bond" evidence="6">
    <location>
        <begin position="1432"/>
        <end position="1441"/>
    </location>
</feature>
<feature type="domain" description="SEA" evidence="9">
    <location>
        <begin position="1067"/>
        <end position="1208"/>
    </location>
</feature>
<feature type="domain" description="EGF-like" evidence="10">
    <location>
        <begin position="304"/>
        <end position="347"/>
    </location>
</feature>
<dbReference type="PROSITE" id="PS00010">
    <property type="entry name" value="ASX_HYDROXYL"/>
    <property type="match status" value="8"/>
</dbReference>
<comment type="caution">
    <text evidence="11">The sequence shown here is derived from an EMBL/GenBank/DDBJ whole genome shotgun (WGS) entry which is preliminary data.</text>
</comment>
<dbReference type="InterPro" id="IPR024731">
    <property type="entry name" value="NELL2-like_EGF"/>
</dbReference>
<feature type="disulfide bond" evidence="6">
    <location>
        <begin position="1413"/>
        <end position="1430"/>
    </location>
</feature>
<dbReference type="PANTHER" id="PTHR24050:SF28">
    <property type="entry name" value="UROMODULIN-LIKE"/>
    <property type="match status" value="1"/>
</dbReference>
<keyword evidence="3" id="KW-0677">Repeat</keyword>
<evidence type="ECO:0000256" key="1">
    <source>
        <dbReference type="ARBA" id="ARBA00022536"/>
    </source>
</evidence>
<organism evidence="11 12">
    <name type="scientific">Steinernema carpocapsae</name>
    <name type="common">Entomopathogenic nematode</name>
    <dbReference type="NCBI Taxonomy" id="34508"/>
    <lineage>
        <taxon>Eukaryota</taxon>
        <taxon>Metazoa</taxon>
        <taxon>Ecdysozoa</taxon>
        <taxon>Nematoda</taxon>
        <taxon>Chromadorea</taxon>
        <taxon>Rhabditida</taxon>
        <taxon>Tylenchina</taxon>
        <taxon>Panagrolaimomorpha</taxon>
        <taxon>Strongyloidoidea</taxon>
        <taxon>Steinernematidae</taxon>
        <taxon>Steinernema</taxon>
    </lineage>
</organism>
<feature type="domain" description="EGF-like" evidence="10">
    <location>
        <begin position="446"/>
        <end position="486"/>
    </location>
</feature>
<proteinExistence type="predicted"/>
<reference evidence="11 12" key="2">
    <citation type="journal article" date="2019" name="G3 (Bethesda)">
        <title>Hybrid Assembly of the Genome of the Entomopathogenic Nematode Steinernema carpocapsae Identifies the X-Chromosome.</title>
        <authorList>
            <person name="Serra L."/>
            <person name="Macchietto M."/>
            <person name="Macias-Munoz A."/>
            <person name="McGill C.J."/>
            <person name="Rodriguez I.M."/>
            <person name="Rodriguez B."/>
            <person name="Murad R."/>
            <person name="Mortazavi A."/>
        </authorList>
    </citation>
    <scope>NUCLEOTIDE SEQUENCE [LARGE SCALE GENOMIC DNA]</scope>
    <source>
        <strain evidence="11 12">ALL</strain>
    </source>
</reference>
<dbReference type="SMART" id="SM00179">
    <property type="entry name" value="EGF_CA"/>
    <property type="match status" value="11"/>
</dbReference>
<sequence length="1697" mass="185245">MDTLANALSDTRTCRVTRIFPLEESVLCKPLARPNPRTSFSSSTAPAPSARSSSNPMFSASFLSSSSSSTLGRTELASASSSTPTESATNSTSTSTLTSRASRRRSPRSNTSPVSPELEPLSSTWSVKPSASAAEVVPFRPESLVWPSSSPTEDRRTTHVLDDELETISGSKSRTFHVSGFKDLNARLRSSIQKVTCPQEPLPPKPSGPCDTNSHKGCDRAKNQICRIINGKPACSCPSGFDVHPLTQVCGGELCDPKIISSCPHPEICQITPFGNYRCSCPNGEQRHPKTGACKSSVPPVSPSEDECEGQDNRCGSNEQCIRSASGGWTCQCKSGFIRNTGSEKCQLPGTCDPSIPESCDLRKKEQCLPDLRSPGTYTCQCPPSFARHPVTQMCLINECVTGQHECSPDALCTDTDESYICSCKPGFVDESPDPTHKPGRVCRQQVNECLSNTHNCSVNAICVDLPDGFLCRCKPEFVDFSPNPQQFGGVDCRPLVDECASPSLNTCHQNALCIDTRDGYTCQCKEGFLDKDELRNPGRDCRKVNQLCEQGKHDCDKNARCIERGAHDYECVCNAGFLDKSPEVSKPGRKCLEGVCFDKTKNDCHPAAICTEVTGGDGYTCKCRDGYVEQNPAKPGRQCKELVNECLDSTLNDCDPLATCQDMENGYTCTCPLGSKDVSPDTANKPGRKCFALINECRNPHLNNCSRFADCIDKEEGYECKCKADYHDNDSVNPGTNCTFIIDECQSENLNDCHKHAKCIDTQEGFTCECTSPYTDFLPSKPGRDCRRNECEDSTVNDCDKNAECIDTDDGFVCRCKPGFYDDATDPQKAGRECIALATIRPPEANPTTQNPNLISCGNTQCHLDRGEVCIGGEKCGCRPNQGRELDSDDCTDVDKTPIELRIVSRGPEDLVYSSEYGSPNKPSYVEIVDTFVKGIKGAVGKTTSAPRYVTTEIDYITNPKVENPDWNKGLLFNGSVVSKGPLEKCKFWQELVESIKSSGGKLGDTDLVVANDVDKLDPCKKEEQKGIPCGGSLCNPDLGEECIAGRLCGCPSGQKRTNTEDKCRPVESWNLPLYVIREGNAPLKYTHTFANPQDDNTKKYNKQFEKGVEESYKKTPLEKSFVTVEVNDIASPDTANKVRFEAYFRFPIIRFQSWGDKGLLYNFTPYFVKGSVSEPEKVYTEIIDYIIKKNNFEVGKSNLFINPEQPNPFSACYKADCHPDAVCKPTLGKGYICECPKDFRDLDVDNPGHSCIAISGYNECERPEDNECAPEARCVDLPYLYKCECEKPFVNAAEKDQIPGSVCRLDYCSDVNFCPLNSTCINEEQQAFCKCKPGFMDIRKAANRQALGLEDAFCMRTIDVDECALGLHNCSAAATCHNTKVGYTCECNDGYTDGNPSEPGRICAAAACGLCNGHGDCVHHAGANNVTCACTEGYTGEFCEVAPSNAGIILLILLALLFLLLTLLCCLYACFKTRCFGWGGRRLDAGSSLTGSDYGQMTIPRAKLVRPLEADYGHDNLGAWDGASVSSGSTIEEIERRVTTDVTTREIKTTTVDGNVAGHEERSATYSSLHAPVEMEAEQYATMSSDHFTHDVVGGASALTQHAGGDSYSQRGEGAYGSSAYSQRGATGGINGSSAHHYDLDSESISGESDAGNATFDRHTRVNRQHDYFPGPNGAVERQRNEVVTTTTAKETNYF</sequence>
<dbReference type="SMART" id="SM00181">
    <property type="entry name" value="EGF"/>
    <property type="match status" value="20"/>
</dbReference>
<keyword evidence="12" id="KW-1185">Reference proteome</keyword>
<evidence type="ECO:0000256" key="7">
    <source>
        <dbReference type="SAM" id="MobiDB-lite"/>
    </source>
</evidence>
<feature type="domain" description="EGF-like" evidence="10">
    <location>
        <begin position="694"/>
        <end position="733"/>
    </location>
</feature>
<dbReference type="CDD" id="cd00054">
    <property type="entry name" value="EGF_CA"/>
    <property type="match status" value="7"/>
</dbReference>
<evidence type="ECO:0000259" key="10">
    <source>
        <dbReference type="PROSITE" id="PS50026"/>
    </source>
</evidence>
<feature type="region of interest" description="Disordered" evidence="7">
    <location>
        <begin position="1634"/>
        <end position="1663"/>
    </location>
</feature>
<gene>
    <name evidence="11" type="ORF">L596_018138</name>
</gene>
<dbReference type="PROSITE" id="PS01187">
    <property type="entry name" value="EGF_CA"/>
    <property type="match status" value="1"/>
</dbReference>
<dbReference type="FunFam" id="2.10.25.10:FF:000291">
    <property type="entry name" value="Transmembrane matrix receptor MUP-4"/>
    <property type="match status" value="1"/>
</dbReference>
<dbReference type="Pfam" id="PF12947">
    <property type="entry name" value="EGF_3"/>
    <property type="match status" value="1"/>
</dbReference>
<evidence type="ECO:0008006" key="13">
    <source>
        <dbReference type="Google" id="ProtNLM"/>
    </source>
</evidence>
<name>A0A4U5N3R9_STECR</name>
<dbReference type="PROSITE" id="PS00022">
    <property type="entry name" value="EGF_1"/>
    <property type="match status" value="1"/>
</dbReference>
<dbReference type="InterPro" id="IPR013032">
    <property type="entry name" value="EGF-like_CS"/>
</dbReference>
<evidence type="ECO:0000256" key="8">
    <source>
        <dbReference type="SAM" id="Phobius"/>
    </source>
</evidence>